<gene>
    <name evidence="2" type="primary">Kaag1</name>
</gene>
<accession>A0A8C0W267</accession>
<evidence type="ECO:0000256" key="1">
    <source>
        <dbReference type="SAM" id="MobiDB-lite"/>
    </source>
</evidence>
<dbReference type="AlphaFoldDB" id="A0A8C0W267"/>
<feature type="region of interest" description="Disordered" evidence="1">
    <location>
        <begin position="21"/>
        <end position="115"/>
    </location>
</feature>
<proteinExistence type="predicted"/>
<protein>
    <submittedName>
        <fullName evidence="2">Uncharacterized protein</fullName>
    </submittedName>
</protein>
<dbReference type="InterPro" id="IPR029407">
    <property type="entry name" value="KAAG1"/>
</dbReference>
<name>A0A8C0W267_CASCN</name>
<dbReference type="Ensembl" id="ENSCCNT00000005143.1">
    <property type="protein sequence ID" value="ENSCCNP00000003927.1"/>
    <property type="gene ID" value="ENSCCNG00000004155.1"/>
</dbReference>
<evidence type="ECO:0000313" key="2">
    <source>
        <dbReference type="Ensembl" id="ENSCCNP00000003927.1"/>
    </source>
</evidence>
<organism evidence="2">
    <name type="scientific">Castor canadensis</name>
    <name type="common">American beaver</name>
    <dbReference type="NCBI Taxonomy" id="51338"/>
    <lineage>
        <taxon>Eukaryota</taxon>
        <taxon>Metazoa</taxon>
        <taxon>Chordata</taxon>
        <taxon>Craniata</taxon>
        <taxon>Vertebrata</taxon>
        <taxon>Euteleostomi</taxon>
        <taxon>Mammalia</taxon>
        <taxon>Eutheria</taxon>
        <taxon>Euarchontoglires</taxon>
        <taxon>Glires</taxon>
        <taxon>Rodentia</taxon>
        <taxon>Castorimorpha</taxon>
        <taxon>Castoridae</taxon>
        <taxon>Castor</taxon>
    </lineage>
</organism>
<dbReference type="Pfam" id="PF15354">
    <property type="entry name" value="KAAG1"/>
    <property type="match status" value="1"/>
</dbReference>
<sequence length="115" mass="11981">MDDDSAPREEGVPIAVHQHALHDRLGQVTGPGTGTAHRPRGTPPLLDSQGQAPALPGWPHGTHGVDRLLQGMGNDRPTSNRGVAAGRSRVHPAETLRGLQDPGASSSISPGERSQ</sequence>
<reference evidence="2" key="1">
    <citation type="submission" date="2023-09" db="UniProtKB">
        <authorList>
            <consortium name="Ensembl"/>
        </authorList>
    </citation>
    <scope>IDENTIFICATION</scope>
</reference>
<feature type="compositionally biased region" description="Polar residues" evidence="1">
    <location>
        <begin position="103"/>
        <end position="115"/>
    </location>
</feature>